<dbReference type="SUPFAM" id="SSF57667">
    <property type="entry name" value="beta-beta-alpha zinc fingers"/>
    <property type="match status" value="2"/>
</dbReference>
<sequence length="109" mass="12914">MNNNLDKAINKSNQNKFKCTYPGCQKEFTRKNRLTLHYNSAHLGEKKFYHCKYSGCGKFFEENGNLKVHERIHTGEITNKCHICYKTFSSIGNYKDHERRHNNIRVTEL</sequence>
<name>A0A078AE60_STYLE</name>
<evidence type="ECO:0000313" key="6">
    <source>
        <dbReference type="Proteomes" id="UP000039865"/>
    </source>
</evidence>
<feature type="domain" description="C2H2-type" evidence="4">
    <location>
        <begin position="49"/>
        <end position="78"/>
    </location>
</feature>
<dbReference type="GO" id="GO:0008270">
    <property type="term" value="F:zinc ion binding"/>
    <property type="evidence" value="ECO:0007669"/>
    <property type="project" value="UniProtKB-KW"/>
</dbReference>
<dbReference type="Pfam" id="PF00096">
    <property type="entry name" value="zf-C2H2"/>
    <property type="match status" value="2"/>
</dbReference>
<dbReference type="InterPro" id="IPR051061">
    <property type="entry name" value="Zinc_finger_trans_reg"/>
</dbReference>
<dbReference type="GO" id="GO:0003677">
    <property type="term" value="F:DNA binding"/>
    <property type="evidence" value="ECO:0007669"/>
    <property type="project" value="UniProtKB-KW"/>
</dbReference>
<accession>A0A078AE60</accession>
<organism evidence="5 6">
    <name type="scientific">Stylonychia lemnae</name>
    <name type="common">Ciliate</name>
    <dbReference type="NCBI Taxonomy" id="5949"/>
    <lineage>
        <taxon>Eukaryota</taxon>
        <taxon>Sar</taxon>
        <taxon>Alveolata</taxon>
        <taxon>Ciliophora</taxon>
        <taxon>Intramacronucleata</taxon>
        <taxon>Spirotrichea</taxon>
        <taxon>Stichotrichia</taxon>
        <taxon>Sporadotrichida</taxon>
        <taxon>Oxytrichidae</taxon>
        <taxon>Stylonychinae</taxon>
        <taxon>Stylonychia</taxon>
    </lineage>
</organism>
<protein>
    <submittedName>
        <fullName evidence="5">Zinc finger protein 37</fullName>
    </submittedName>
</protein>
<evidence type="ECO:0000256" key="1">
    <source>
        <dbReference type="ARBA" id="ARBA00003767"/>
    </source>
</evidence>
<evidence type="ECO:0000259" key="4">
    <source>
        <dbReference type="PROSITE" id="PS50157"/>
    </source>
</evidence>
<dbReference type="Proteomes" id="UP000039865">
    <property type="component" value="Unassembled WGS sequence"/>
</dbReference>
<comment type="function">
    <text evidence="1">May be involved in transcriptional regulation.</text>
</comment>
<feature type="domain" description="C2H2-type" evidence="4">
    <location>
        <begin position="79"/>
        <end position="106"/>
    </location>
</feature>
<dbReference type="InParanoid" id="A0A078AE60"/>
<dbReference type="InterPro" id="IPR013087">
    <property type="entry name" value="Znf_C2H2_type"/>
</dbReference>
<dbReference type="PANTHER" id="PTHR46179">
    <property type="entry name" value="ZINC FINGER PROTEIN"/>
    <property type="match status" value="1"/>
</dbReference>
<dbReference type="FunFam" id="3.30.160.60:FF:002107">
    <property type="entry name" value="Zinc finger protein 484"/>
    <property type="match status" value="1"/>
</dbReference>
<dbReference type="PROSITE" id="PS50157">
    <property type="entry name" value="ZINC_FINGER_C2H2_2"/>
    <property type="match status" value="3"/>
</dbReference>
<keyword evidence="6" id="KW-1185">Reference proteome</keyword>
<evidence type="ECO:0000256" key="3">
    <source>
        <dbReference type="PROSITE-ProRule" id="PRU00042"/>
    </source>
</evidence>
<dbReference type="EMBL" id="CCKQ01008350">
    <property type="protein sequence ID" value="CDW79797.1"/>
    <property type="molecule type" value="Genomic_DNA"/>
</dbReference>
<dbReference type="Pfam" id="PF13894">
    <property type="entry name" value="zf-C2H2_4"/>
    <property type="match status" value="1"/>
</dbReference>
<keyword evidence="3" id="KW-0863">Zinc-finger</keyword>
<dbReference type="PANTHER" id="PTHR46179:SF20">
    <property type="entry name" value="TRANSCRIPTION FACTOR 3A PROTEIN-RELATED"/>
    <property type="match status" value="1"/>
</dbReference>
<dbReference type="OrthoDB" id="298895at2759"/>
<dbReference type="GO" id="GO:0005634">
    <property type="term" value="C:nucleus"/>
    <property type="evidence" value="ECO:0007669"/>
    <property type="project" value="TreeGrafter"/>
</dbReference>
<evidence type="ECO:0000256" key="2">
    <source>
        <dbReference type="ARBA" id="ARBA00023125"/>
    </source>
</evidence>
<reference evidence="5 6" key="1">
    <citation type="submission" date="2014-06" db="EMBL/GenBank/DDBJ databases">
        <authorList>
            <person name="Swart Estienne"/>
        </authorList>
    </citation>
    <scope>NUCLEOTIDE SEQUENCE [LARGE SCALE GENOMIC DNA]</scope>
    <source>
        <strain evidence="5 6">130c</strain>
    </source>
</reference>
<dbReference type="PROSITE" id="PS00028">
    <property type="entry name" value="ZINC_FINGER_C2H2_1"/>
    <property type="match status" value="3"/>
</dbReference>
<dbReference type="SMART" id="SM00355">
    <property type="entry name" value="ZnF_C2H2"/>
    <property type="match status" value="3"/>
</dbReference>
<gene>
    <name evidence="5" type="primary">Contig2778.g2977</name>
    <name evidence="5" type="ORF">STYLEM_8789</name>
</gene>
<feature type="domain" description="C2H2-type" evidence="4">
    <location>
        <begin position="17"/>
        <end position="47"/>
    </location>
</feature>
<keyword evidence="2" id="KW-0238">DNA-binding</keyword>
<proteinExistence type="predicted"/>
<dbReference type="InterPro" id="IPR036236">
    <property type="entry name" value="Znf_C2H2_sf"/>
</dbReference>
<dbReference type="Gene3D" id="3.30.160.60">
    <property type="entry name" value="Classic Zinc Finger"/>
    <property type="match status" value="3"/>
</dbReference>
<dbReference type="AlphaFoldDB" id="A0A078AE60"/>
<keyword evidence="3" id="KW-0862">Zinc</keyword>
<keyword evidence="3" id="KW-0479">Metal-binding</keyword>
<evidence type="ECO:0000313" key="5">
    <source>
        <dbReference type="EMBL" id="CDW79797.1"/>
    </source>
</evidence>